<name>A0ABV2I5U3_9HYPH</name>
<organism evidence="2 3">
    <name type="scientific">Martelella mangrovi</name>
    <dbReference type="NCBI Taxonomy" id="1397477"/>
    <lineage>
        <taxon>Bacteria</taxon>
        <taxon>Pseudomonadati</taxon>
        <taxon>Pseudomonadota</taxon>
        <taxon>Alphaproteobacteria</taxon>
        <taxon>Hyphomicrobiales</taxon>
        <taxon>Aurantimonadaceae</taxon>
        <taxon>Martelella</taxon>
    </lineage>
</organism>
<gene>
    <name evidence="2" type="ORF">ABID12_000045</name>
</gene>
<dbReference type="PROSITE" id="PS51257">
    <property type="entry name" value="PROKAR_LIPOPROTEIN"/>
    <property type="match status" value="1"/>
</dbReference>
<sequence>MSKPRLRAIAFSLGALAAVATLASCQVRPLYGGAEGTALNAKMHELAFSVPTTQVAQYVRNELIFLTGGGAGESINAKYDVNLSAFSVTSELLQDDSSDTARAGRTIVTADFALRRREDNKLLASGRRQATALLDFPSQEFAKLRAISDGEQRASKEVAEIINADLAIALSKEPPLELPKQPVN</sequence>
<comment type="caution">
    <text evidence="2">The sequence shown here is derived from an EMBL/GenBank/DDBJ whole genome shotgun (WGS) entry which is preliminary data.</text>
</comment>
<protein>
    <submittedName>
        <fullName evidence="2">LPS-assembly lipoprotein</fullName>
    </submittedName>
</protein>
<accession>A0ABV2I5U3</accession>
<evidence type="ECO:0000313" key="3">
    <source>
        <dbReference type="Proteomes" id="UP001549164"/>
    </source>
</evidence>
<keyword evidence="2" id="KW-0449">Lipoprotein</keyword>
<feature type="signal peptide" evidence="1">
    <location>
        <begin position="1"/>
        <end position="17"/>
    </location>
</feature>
<keyword evidence="3" id="KW-1185">Reference proteome</keyword>
<proteinExistence type="predicted"/>
<keyword evidence="1" id="KW-0732">Signal</keyword>
<reference evidence="2 3" key="1">
    <citation type="submission" date="2024-06" db="EMBL/GenBank/DDBJ databases">
        <title>Genomic Encyclopedia of Type Strains, Phase IV (KMG-IV): sequencing the most valuable type-strain genomes for metagenomic binning, comparative biology and taxonomic classification.</title>
        <authorList>
            <person name="Goeker M."/>
        </authorList>
    </citation>
    <scope>NUCLEOTIDE SEQUENCE [LARGE SCALE GENOMIC DNA]</scope>
    <source>
        <strain evidence="2 3">DSM 28102</strain>
    </source>
</reference>
<dbReference type="EMBL" id="JBEPLY010000001">
    <property type="protein sequence ID" value="MET3598124.1"/>
    <property type="molecule type" value="Genomic_DNA"/>
</dbReference>
<dbReference type="Proteomes" id="UP001549164">
    <property type="component" value="Unassembled WGS sequence"/>
</dbReference>
<evidence type="ECO:0000256" key="1">
    <source>
        <dbReference type="SAM" id="SignalP"/>
    </source>
</evidence>
<feature type="chain" id="PRO_5046907934" evidence="1">
    <location>
        <begin position="18"/>
        <end position="184"/>
    </location>
</feature>
<dbReference type="Gene3D" id="3.30.160.150">
    <property type="entry name" value="Lipoprotein like domain"/>
    <property type="match status" value="1"/>
</dbReference>
<evidence type="ECO:0000313" key="2">
    <source>
        <dbReference type="EMBL" id="MET3598124.1"/>
    </source>
</evidence>